<dbReference type="InterPro" id="IPR003615">
    <property type="entry name" value="HNH_nuc"/>
</dbReference>
<sequence length="184" mass="22003">MIKKIKSLFSKSDDLEKYEIFVNLLKNYLENYYPKILFDFSNKNRLKKEFNLDLQKSFLIESLIKQFIEFDYKKITQNSVKRELTWEGYGLNSTPNKKVPNDFIRRKELVFYRDKSTCNRCGTVMERLSQASFCFVKEIEDGGGYNIENIILLCSSCNQVVNNFKDNYNEMELIFRDKLYEFIS</sequence>
<dbReference type="RefSeq" id="WP_115588568.1">
    <property type="nucleotide sequence ID" value="NZ_CP032099.1"/>
</dbReference>
<organism evidence="2 4">
    <name type="scientific">Aliarcobacter skirrowii CCUG 10374</name>
    <dbReference type="NCBI Taxonomy" id="1032239"/>
    <lineage>
        <taxon>Bacteria</taxon>
        <taxon>Pseudomonadati</taxon>
        <taxon>Campylobacterota</taxon>
        <taxon>Epsilonproteobacteria</taxon>
        <taxon>Campylobacterales</taxon>
        <taxon>Arcobacteraceae</taxon>
        <taxon>Aliarcobacter</taxon>
    </lineage>
</organism>
<evidence type="ECO:0000259" key="1">
    <source>
        <dbReference type="Pfam" id="PF01844"/>
    </source>
</evidence>
<evidence type="ECO:0000313" key="4">
    <source>
        <dbReference type="Proteomes" id="UP000262029"/>
    </source>
</evidence>
<keyword evidence="3" id="KW-0255">Endonuclease</keyword>
<dbReference type="GeneID" id="61750603"/>
<dbReference type="EMBL" id="CP032099">
    <property type="protein sequence ID" value="AXX84668.1"/>
    <property type="molecule type" value="Genomic_DNA"/>
</dbReference>
<reference evidence="2 4" key="2">
    <citation type="submission" date="2018-08" db="EMBL/GenBank/DDBJ databases">
        <title>Complete genome of the Arcobacter skirrowii type strain LMG 6621.</title>
        <authorList>
            <person name="Miller W.G."/>
            <person name="Yee E."/>
            <person name="Bono J.L."/>
        </authorList>
    </citation>
    <scope>NUCLEOTIDE SEQUENCE [LARGE SCALE GENOMIC DNA]</scope>
    <source>
        <strain evidence="2 4">CCUG 10374</strain>
    </source>
</reference>
<dbReference type="EMBL" id="NXIC01000005">
    <property type="protein sequence ID" value="RXI25396.1"/>
    <property type="molecule type" value="Genomic_DNA"/>
</dbReference>
<protein>
    <submittedName>
        <fullName evidence="3">HNH endonuclease</fullName>
    </submittedName>
</protein>
<keyword evidence="5" id="KW-1185">Reference proteome</keyword>
<name>A0AAD0SL50_9BACT</name>
<dbReference type="GO" id="GO:0004519">
    <property type="term" value="F:endonuclease activity"/>
    <property type="evidence" value="ECO:0007669"/>
    <property type="project" value="UniProtKB-KW"/>
</dbReference>
<dbReference type="Proteomes" id="UP000290580">
    <property type="component" value="Unassembled WGS sequence"/>
</dbReference>
<dbReference type="Proteomes" id="UP000262029">
    <property type="component" value="Chromosome"/>
</dbReference>
<evidence type="ECO:0000313" key="2">
    <source>
        <dbReference type="EMBL" id="AXX84668.1"/>
    </source>
</evidence>
<dbReference type="AlphaFoldDB" id="A0AAD0SL50"/>
<reference evidence="3 5" key="1">
    <citation type="submission" date="2017-09" db="EMBL/GenBank/DDBJ databases">
        <title>Genomics of the genus Arcobacter.</title>
        <authorList>
            <person name="Perez-Cataluna A."/>
            <person name="Figueras M.J."/>
            <person name="Salas-Masso N."/>
        </authorList>
    </citation>
    <scope>NUCLEOTIDE SEQUENCE [LARGE SCALE GENOMIC DNA]</scope>
    <source>
        <strain evidence="3 5">LMG 6621</strain>
    </source>
</reference>
<evidence type="ECO:0000313" key="5">
    <source>
        <dbReference type="Proteomes" id="UP000290580"/>
    </source>
</evidence>
<gene>
    <name evidence="2" type="ORF">ASKIR_0850</name>
    <name evidence="3" type="ORF">CP959_08195</name>
</gene>
<feature type="domain" description="HNH" evidence="1">
    <location>
        <begin position="118"/>
        <end position="161"/>
    </location>
</feature>
<dbReference type="Gene3D" id="1.10.30.50">
    <property type="match status" value="1"/>
</dbReference>
<keyword evidence="3" id="KW-0540">Nuclease</keyword>
<dbReference type="Pfam" id="PF01844">
    <property type="entry name" value="HNH"/>
    <property type="match status" value="1"/>
</dbReference>
<dbReference type="InterPro" id="IPR002711">
    <property type="entry name" value="HNH"/>
</dbReference>
<keyword evidence="3" id="KW-0378">Hydrolase</keyword>
<proteinExistence type="predicted"/>
<accession>A0AAD0SL50</accession>
<dbReference type="CDD" id="cd00085">
    <property type="entry name" value="HNHc"/>
    <property type="match status" value="1"/>
</dbReference>
<evidence type="ECO:0000313" key="3">
    <source>
        <dbReference type="EMBL" id="RXI25396.1"/>
    </source>
</evidence>
<dbReference type="GO" id="GO:0008270">
    <property type="term" value="F:zinc ion binding"/>
    <property type="evidence" value="ECO:0007669"/>
    <property type="project" value="InterPro"/>
</dbReference>
<dbReference type="GO" id="GO:0003676">
    <property type="term" value="F:nucleic acid binding"/>
    <property type="evidence" value="ECO:0007669"/>
    <property type="project" value="InterPro"/>
</dbReference>